<keyword evidence="4" id="KW-1185">Reference proteome</keyword>
<dbReference type="EMBL" id="AP012320">
    <property type="protein sequence ID" value="BAL93827.1"/>
    <property type="molecule type" value="Genomic_DNA"/>
</dbReference>
<dbReference type="KEGG" id="rge:RGE_04820"/>
<reference evidence="3 4" key="1">
    <citation type="journal article" date="2012" name="J. Bacteriol.">
        <title>Complete genome sequence of phototrophic betaproteobacterium Rubrivivax gelatinosus IL144.</title>
        <authorList>
            <person name="Nagashima S."/>
            <person name="Kamimura A."/>
            <person name="Shimizu T."/>
            <person name="Nakamura-isaki S."/>
            <person name="Aono E."/>
            <person name="Sakamoto K."/>
            <person name="Ichikawa N."/>
            <person name="Nakazawa H."/>
            <person name="Sekine M."/>
            <person name="Yamazaki S."/>
            <person name="Fujita N."/>
            <person name="Shimada K."/>
            <person name="Hanada S."/>
            <person name="Nagashima K.V.P."/>
        </authorList>
    </citation>
    <scope>NUCLEOTIDE SEQUENCE [LARGE SCALE GENOMIC DNA]</scope>
    <source>
        <strain evidence="4">NBRC 100245 / IL144</strain>
    </source>
</reference>
<feature type="chain" id="PRO_5003628225" evidence="1">
    <location>
        <begin position="23"/>
        <end position="203"/>
    </location>
</feature>
<keyword evidence="3" id="KW-0449">Lipoprotein</keyword>
<feature type="signal peptide" evidence="1">
    <location>
        <begin position="1"/>
        <end position="22"/>
    </location>
</feature>
<dbReference type="STRING" id="983917.RGE_04820"/>
<evidence type="ECO:0000259" key="2">
    <source>
        <dbReference type="Pfam" id="PF13590"/>
    </source>
</evidence>
<dbReference type="Proteomes" id="UP000007883">
    <property type="component" value="Chromosome"/>
</dbReference>
<feature type="domain" description="DUF4136" evidence="2">
    <location>
        <begin position="30"/>
        <end position="185"/>
    </location>
</feature>
<dbReference type="eggNOG" id="ENOG50330E3">
    <property type="taxonomic scope" value="Bacteria"/>
</dbReference>
<organism evidence="3 4">
    <name type="scientific">Rubrivivax gelatinosus (strain NBRC 100245 / IL144)</name>
    <dbReference type="NCBI Taxonomy" id="983917"/>
    <lineage>
        <taxon>Bacteria</taxon>
        <taxon>Pseudomonadati</taxon>
        <taxon>Pseudomonadota</taxon>
        <taxon>Betaproteobacteria</taxon>
        <taxon>Burkholderiales</taxon>
        <taxon>Sphaerotilaceae</taxon>
        <taxon>Rubrivivax</taxon>
    </lineage>
</organism>
<dbReference type="AlphaFoldDB" id="I0HLE0"/>
<dbReference type="InterPro" id="IPR025411">
    <property type="entry name" value="DUF4136"/>
</dbReference>
<evidence type="ECO:0000313" key="4">
    <source>
        <dbReference type="Proteomes" id="UP000007883"/>
    </source>
</evidence>
<dbReference type="PROSITE" id="PS51257">
    <property type="entry name" value="PROKAR_LIPOPROTEIN"/>
    <property type="match status" value="1"/>
</dbReference>
<dbReference type="PATRIC" id="fig|983917.3.peg.474"/>
<dbReference type="Gene3D" id="3.30.160.670">
    <property type="match status" value="1"/>
</dbReference>
<evidence type="ECO:0000313" key="3">
    <source>
        <dbReference type="EMBL" id="BAL93827.1"/>
    </source>
</evidence>
<name>I0HLE0_RUBGI</name>
<sequence>MKTWIGAAAVAAAALLAGCAGLNNVTADVSSYGSWPAERAPGTYAFDRLPSQQARAAETERLELAARPALEKAGFTPAAAGQSPDVLVQVGARVTRAEQIVWDDPMWWRGGWGYWRHSPWYGPGPYWGPGYMDRVARYEGEVALLLRDRASGQPLFEARASLDSNRGLDDPTLAAMFAAALLDFPKTGVNPHRVVVPLAPDAR</sequence>
<dbReference type="HOGENOM" id="CLU_107152_0_0_4"/>
<accession>I0HLE0</accession>
<proteinExistence type="predicted"/>
<protein>
    <submittedName>
        <fullName evidence="3">Putative lipoprotein</fullName>
    </submittedName>
</protein>
<dbReference type="Pfam" id="PF13590">
    <property type="entry name" value="DUF4136"/>
    <property type="match status" value="1"/>
</dbReference>
<keyword evidence="1" id="KW-0732">Signal</keyword>
<dbReference type="RefSeq" id="WP_014426703.1">
    <property type="nucleotide sequence ID" value="NC_017075.1"/>
</dbReference>
<evidence type="ECO:0000256" key="1">
    <source>
        <dbReference type="SAM" id="SignalP"/>
    </source>
</evidence>
<gene>
    <name evidence="3" type="ordered locus">RGE_04820</name>
</gene>